<evidence type="ECO:0000256" key="22">
    <source>
        <dbReference type="PIRNR" id="PIRNR000741"/>
    </source>
</evidence>
<dbReference type="GO" id="GO:0005740">
    <property type="term" value="C:mitochondrial envelope"/>
    <property type="evidence" value="ECO:0007669"/>
    <property type="project" value="TreeGrafter"/>
</dbReference>
<dbReference type="AlphaFoldDB" id="A0A0P1KWG5"/>
<comment type="function">
    <text evidence="19 22">Catalyzes three sequential steps of tetrahydrofolate biosynthesis.</text>
</comment>
<dbReference type="InterPro" id="IPR006157">
    <property type="entry name" value="FolB_dom"/>
</dbReference>
<dbReference type="SUPFAM" id="SSF55083">
    <property type="entry name" value="6-hydroxymethyl-7,8-dihydropterin pyrophosphokinase, HPPK"/>
    <property type="match status" value="1"/>
</dbReference>
<evidence type="ECO:0000256" key="4">
    <source>
        <dbReference type="ARBA" id="ARBA00001946"/>
    </source>
</evidence>
<evidence type="ECO:0000256" key="9">
    <source>
        <dbReference type="ARBA" id="ARBA00009951"/>
    </source>
</evidence>
<dbReference type="SMART" id="SM00905">
    <property type="entry name" value="FolB"/>
    <property type="match status" value="2"/>
</dbReference>
<dbReference type="Gene3D" id="3.30.70.560">
    <property type="entry name" value="7,8-Dihydro-6-hydroxymethylpterin-pyrophosphokinase HPPK"/>
    <property type="match status" value="1"/>
</dbReference>
<dbReference type="Proteomes" id="UP000236544">
    <property type="component" value="Unassembled WGS sequence"/>
</dbReference>
<dbReference type="InterPro" id="IPR006390">
    <property type="entry name" value="DHP_synth_dom"/>
</dbReference>
<evidence type="ECO:0000256" key="13">
    <source>
        <dbReference type="ARBA" id="ARBA00022777"/>
    </source>
</evidence>
<accession>A0A0P1KWG5</accession>
<keyword evidence="14 22" id="KW-0067">ATP-binding</keyword>
<name>A0A0P1KWG5_9SACH</name>
<dbReference type="PANTHER" id="PTHR20941:SF1">
    <property type="entry name" value="FOLIC ACID SYNTHESIS PROTEIN FOL1"/>
    <property type="match status" value="1"/>
</dbReference>
<dbReference type="GO" id="GO:0004156">
    <property type="term" value="F:dihydropteroate synthase activity"/>
    <property type="evidence" value="ECO:0007669"/>
    <property type="project" value="UniProtKB-UniRule"/>
</dbReference>
<evidence type="ECO:0000256" key="3">
    <source>
        <dbReference type="ARBA" id="ARBA00001353"/>
    </source>
</evidence>
<evidence type="ECO:0000256" key="5">
    <source>
        <dbReference type="ARBA" id="ARBA00004763"/>
    </source>
</evidence>
<dbReference type="UniPathway" id="UPA00077">
    <property type="reaction ID" value="UER00155"/>
</dbReference>
<comment type="catalytic activity">
    <reaction evidence="1">
        <text>(7,8-dihydropterin-6-yl)methyl diphosphate + 4-aminobenzoate = 7,8-dihydropteroate + diphosphate</text>
        <dbReference type="Rhea" id="RHEA:19949"/>
        <dbReference type="ChEBI" id="CHEBI:17836"/>
        <dbReference type="ChEBI" id="CHEBI:17839"/>
        <dbReference type="ChEBI" id="CHEBI:33019"/>
        <dbReference type="ChEBI" id="CHEBI:72950"/>
        <dbReference type="EC" id="2.5.1.15"/>
    </reaction>
</comment>
<dbReference type="GO" id="GO:0046656">
    <property type="term" value="P:folic acid biosynthetic process"/>
    <property type="evidence" value="ECO:0007669"/>
    <property type="project" value="UniProtKB-UniRule"/>
</dbReference>
<comment type="similarity">
    <text evidence="20 22">In the central section; belongs to the HPPK family.</text>
</comment>
<dbReference type="GO" id="GO:0016301">
    <property type="term" value="F:kinase activity"/>
    <property type="evidence" value="ECO:0007669"/>
    <property type="project" value="UniProtKB-UniRule"/>
</dbReference>
<keyword evidence="17 22" id="KW-0456">Lyase</keyword>
<evidence type="ECO:0000256" key="20">
    <source>
        <dbReference type="ARBA" id="ARBA00061548"/>
    </source>
</evidence>
<dbReference type="CDD" id="cd00483">
    <property type="entry name" value="HPPK"/>
    <property type="match status" value="1"/>
</dbReference>
<comment type="catalytic activity">
    <reaction evidence="2">
        <text>6-hydroxymethyl-7,8-dihydropterin + ATP = (7,8-dihydropterin-6-yl)methyl diphosphate + AMP + H(+)</text>
        <dbReference type="Rhea" id="RHEA:11412"/>
        <dbReference type="ChEBI" id="CHEBI:15378"/>
        <dbReference type="ChEBI" id="CHEBI:30616"/>
        <dbReference type="ChEBI" id="CHEBI:44841"/>
        <dbReference type="ChEBI" id="CHEBI:72950"/>
        <dbReference type="ChEBI" id="CHEBI:456215"/>
        <dbReference type="EC" id="2.7.6.3"/>
    </reaction>
</comment>
<evidence type="ECO:0000256" key="16">
    <source>
        <dbReference type="ARBA" id="ARBA00022909"/>
    </source>
</evidence>
<reference evidence="25" key="1">
    <citation type="submission" date="2015-10" db="EMBL/GenBank/DDBJ databases">
        <authorList>
            <person name="Devillers H."/>
        </authorList>
    </citation>
    <scope>NUCLEOTIDE SEQUENCE [LARGE SCALE GENOMIC DNA]</scope>
</reference>
<evidence type="ECO:0000313" key="25">
    <source>
        <dbReference type="Proteomes" id="UP000236544"/>
    </source>
</evidence>
<dbReference type="PROSITE" id="PS00794">
    <property type="entry name" value="HPPK"/>
    <property type="match status" value="1"/>
</dbReference>
<evidence type="ECO:0000256" key="11">
    <source>
        <dbReference type="ARBA" id="ARBA00022723"/>
    </source>
</evidence>
<dbReference type="InterPro" id="IPR043133">
    <property type="entry name" value="GTP-CH-I_C/QueF"/>
</dbReference>
<dbReference type="PROSITE" id="PS50972">
    <property type="entry name" value="PTERIN_BINDING"/>
    <property type="match status" value="1"/>
</dbReference>
<evidence type="ECO:0000256" key="18">
    <source>
        <dbReference type="ARBA" id="ARBA00023268"/>
    </source>
</evidence>
<comment type="catalytic activity">
    <reaction evidence="3">
        <text>7,8-dihydroneopterin = 6-hydroxymethyl-7,8-dihydropterin + glycolaldehyde</text>
        <dbReference type="Rhea" id="RHEA:10540"/>
        <dbReference type="ChEBI" id="CHEBI:17001"/>
        <dbReference type="ChEBI" id="CHEBI:17071"/>
        <dbReference type="ChEBI" id="CHEBI:44841"/>
        <dbReference type="EC" id="4.1.2.25"/>
    </reaction>
</comment>
<dbReference type="InterPro" id="IPR000550">
    <property type="entry name" value="Hppk"/>
</dbReference>
<dbReference type="SUPFAM" id="SSF51717">
    <property type="entry name" value="Dihydropteroate synthetase-like"/>
    <property type="match status" value="1"/>
</dbReference>
<dbReference type="SUPFAM" id="SSF55620">
    <property type="entry name" value="Tetrahydrobiopterin biosynthesis enzymes-like"/>
    <property type="match status" value="2"/>
</dbReference>
<dbReference type="EMBL" id="LN890572">
    <property type="protein sequence ID" value="CUS24349.1"/>
    <property type="molecule type" value="Genomic_DNA"/>
</dbReference>
<dbReference type="NCBIfam" id="TIGR00526">
    <property type="entry name" value="folB_dom"/>
    <property type="match status" value="2"/>
</dbReference>
<dbReference type="FunFam" id="3.30.1130.10:FF:000010">
    <property type="entry name" value="Folic acid synthesis protein fol1"/>
    <property type="match status" value="1"/>
</dbReference>
<evidence type="ECO:0000256" key="12">
    <source>
        <dbReference type="ARBA" id="ARBA00022741"/>
    </source>
</evidence>
<keyword evidence="12 22" id="KW-0547">Nucleotide-binding</keyword>
<evidence type="ECO:0000313" key="24">
    <source>
        <dbReference type="EMBL" id="CUS24349.1"/>
    </source>
</evidence>
<evidence type="ECO:0000259" key="23">
    <source>
        <dbReference type="PROSITE" id="PS50972"/>
    </source>
</evidence>
<evidence type="ECO:0000256" key="15">
    <source>
        <dbReference type="ARBA" id="ARBA00022842"/>
    </source>
</evidence>
<keyword evidence="10 22" id="KW-0808">Transferase</keyword>
<dbReference type="InterPro" id="IPR045031">
    <property type="entry name" value="DHP_synth-like"/>
</dbReference>
<comment type="cofactor">
    <cofactor evidence="4 22">
        <name>Mg(2+)</name>
        <dbReference type="ChEBI" id="CHEBI:18420"/>
    </cofactor>
</comment>
<comment type="pathway">
    <text evidence="5">Cofactor biosynthesis; tetrahydrofolate biosynthesis; 7,8-dihydrofolate from 2-amino-4-hydroxy-6-hydroxymethyl-7,8-dihydropteridine diphosphate and 4-aminobenzoate: step 1/2.</text>
</comment>
<evidence type="ECO:0000256" key="8">
    <source>
        <dbReference type="ARBA" id="ARBA00009640"/>
    </source>
</evidence>
<evidence type="ECO:0000256" key="6">
    <source>
        <dbReference type="ARBA" id="ARBA00005013"/>
    </source>
</evidence>
<organism evidence="24 25">
    <name type="scientific">Lachancea quebecensis</name>
    <dbReference type="NCBI Taxonomy" id="1654605"/>
    <lineage>
        <taxon>Eukaryota</taxon>
        <taxon>Fungi</taxon>
        <taxon>Dikarya</taxon>
        <taxon>Ascomycota</taxon>
        <taxon>Saccharomycotina</taxon>
        <taxon>Saccharomycetes</taxon>
        <taxon>Saccharomycetales</taxon>
        <taxon>Saccharomycetaceae</taxon>
        <taxon>Lachancea</taxon>
    </lineage>
</organism>
<dbReference type="Pfam" id="PF00809">
    <property type="entry name" value="Pterin_bind"/>
    <property type="match status" value="1"/>
</dbReference>
<dbReference type="Pfam" id="PF01288">
    <property type="entry name" value="HPPK"/>
    <property type="match status" value="1"/>
</dbReference>
<keyword evidence="11 22" id="KW-0479">Metal-binding</keyword>
<dbReference type="InterPro" id="IPR035907">
    <property type="entry name" value="Hppk_sf"/>
</dbReference>
<dbReference type="GO" id="GO:0004150">
    <property type="term" value="F:dihydroneopterin aldolase activity"/>
    <property type="evidence" value="ECO:0007669"/>
    <property type="project" value="UniProtKB-UniRule"/>
</dbReference>
<dbReference type="CDD" id="cd00739">
    <property type="entry name" value="DHPS"/>
    <property type="match status" value="1"/>
</dbReference>
<protein>
    <recommendedName>
        <fullName evidence="21 22">Folic acid synthesis protein fol1</fullName>
    </recommendedName>
</protein>
<evidence type="ECO:0000256" key="10">
    <source>
        <dbReference type="ARBA" id="ARBA00022679"/>
    </source>
</evidence>
<dbReference type="InterPro" id="IPR011005">
    <property type="entry name" value="Dihydropteroate_synth-like_sf"/>
</dbReference>
<keyword evidence="13 22" id="KW-0418">Kinase</keyword>
<comment type="similarity">
    <text evidence="8 22">In the N-terminal section; belongs to the DHNA family.</text>
</comment>
<dbReference type="NCBIfam" id="TIGR01498">
    <property type="entry name" value="folK"/>
    <property type="match status" value="1"/>
</dbReference>
<keyword evidence="16 22" id="KW-0289">Folate biosynthesis</keyword>
<proteinExistence type="inferred from homology"/>
<comment type="similarity">
    <text evidence="9 22">In the C-terminal section; belongs to the DHPS family.</text>
</comment>
<feature type="domain" description="Pterin-binding" evidence="23">
    <location>
        <begin position="501"/>
        <end position="801"/>
    </location>
</feature>
<dbReference type="GO" id="GO:0005524">
    <property type="term" value="F:ATP binding"/>
    <property type="evidence" value="ECO:0007669"/>
    <property type="project" value="UniProtKB-UniRule"/>
</dbReference>
<dbReference type="OrthoDB" id="615426at2759"/>
<dbReference type="GO" id="GO:0003848">
    <property type="term" value="F:2-amino-4-hydroxy-6-hydroxymethyldihydropteridine diphosphokinase activity"/>
    <property type="evidence" value="ECO:0007669"/>
    <property type="project" value="UniProtKB-UniRule"/>
</dbReference>
<evidence type="ECO:0000256" key="7">
    <source>
        <dbReference type="ARBA" id="ARBA00005051"/>
    </source>
</evidence>
<dbReference type="PANTHER" id="PTHR20941">
    <property type="entry name" value="FOLATE SYNTHESIS PROTEINS"/>
    <property type="match status" value="1"/>
</dbReference>
<evidence type="ECO:0000256" key="1">
    <source>
        <dbReference type="ARBA" id="ARBA00000012"/>
    </source>
</evidence>
<keyword evidence="18" id="KW-0511">Multifunctional enzyme</keyword>
<evidence type="ECO:0000256" key="2">
    <source>
        <dbReference type="ARBA" id="ARBA00000198"/>
    </source>
</evidence>
<dbReference type="Pfam" id="PF02152">
    <property type="entry name" value="FolB"/>
    <property type="match status" value="2"/>
</dbReference>
<dbReference type="FunFam" id="3.20.20.20:FF:000014">
    <property type="entry name" value="Folic acid synthesis protein fol1"/>
    <property type="match status" value="1"/>
</dbReference>
<evidence type="ECO:0000256" key="14">
    <source>
        <dbReference type="ARBA" id="ARBA00022840"/>
    </source>
</evidence>
<dbReference type="PIRSF" id="PIRSF000741">
    <property type="entry name" value="Folic_acid_synth"/>
    <property type="match status" value="1"/>
</dbReference>
<dbReference type="NCBIfam" id="TIGR01496">
    <property type="entry name" value="DHPS"/>
    <property type="match status" value="1"/>
</dbReference>
<dbReference type="Gene3D" id="3.20.20.20">
    <property type="entry name" value="Dihydropteroate synthase-like"/>
    <property type="match status" value="1"/>
</dbReference>
<dbReference type="Gene3D" id="3.30.1130.10">
    <property type="match status" value="2"/>
</dbReference>
<comment type="pathway">
    <text evidence="7">Cofactor biosynthesis; tetrahydrofolate biosynthesis; 2-amino-4-hydroxy-6-hydroxymethyl-7,8-dihydropteridine diphosphate from 7,8-dihydroneopterin triphosphate: step 4/4.</text>
</comment>
<evidence type="ECO:0000256" key="17">
    <source>
        <dbReference type="ARBA" id="ARBA00023239"/>
    </source>
</evidence>
<evidence type="ECO:0000256" key="19">
    <source>
        <dbReference type="ARBA" id="ARBA00058009"/>
    </source>
</evidence>
<keyword evidence="25" id="KW-1185">Reference proteome</keyword>
<dbReference type="InterPro" id="IPR000489">
    <property type="entry name" value="Pterin-binding_dom"/>
</dbReference>
<evidence type="ECO:0000256" key="21">
    <source>
        <dbReference type="ARBA" id="ARBA00067568"/>
    </source>
</evidence>
<dbReference type="GO" id="GO:0046654">
    <property type="term" value="P:tetrahydrofolate biosynthetic process"/>
    <property type="evidence" value="ECO:0007669"/>
    <property type="project" value="UniProtKB-UniRule"/>
</dbReference>
<sequence length="811" mass="90270">MNCHRMMSSSLKKVQSGVISRDKVHIEKLALLAIIGPDSWNRVTPQDCSISLEMVTDFEKASRSDELKYSLNYAVISKDISQFVSPRQNYKSLGLLAERVLHHVKDGYPGIQALALKAQAGDAHIRSDDVSVVIHAPTSPQTPDELVIANLKLLTLIGVFTFERLQKQYVTIDINMPWSRQSEGNVEYRNVIDSVVSFVESSNFKTVEALVDSVAQIVTQQDYFTKHPDAPVTVKVIKLNAITATKGVGVSCSRTKKDFLGKPALDVGSSPAQLTNASFDLPVSHSTQITTDSGWNVAYLAFGSNVGDRVSNIQCAIDYLNSHEELTVTKVSSIFESEPMYFQDQRLFLNGCIEVKTLLSPQELLKLCKRIEYEELKRVKEFDNGPRSIDLDIILYKDEDGENVVMTTNDLVIPHPRLLERSFVLEPLCELISYNEVHPVTAEPIIEHLNQIYEQERDEDILCKVIPLPRIGGKDRFLKFKNKPVRDSVTGRFSTQTISPTYTMGILNTTPDSFSDGGQLSGNLESQVEKVRTMVQEVLKLSKQIIIDIGGCSTRPNSEQASQQQEVERTIPLLKKIRSDKSIPHDKVILSIDTYRAGVAKLAIEAGVDLVNDISGGQFDADMFAVLAEHPNVGYIMSHTRGNTSTMTKLTKYSEAEAEENTIEYVYGHEERGEATVLIRNIGRELAQQYAKAVDVGTKRWQIVLDPGIGFAKQSMQNLEAIKGINVLKNYSLARDEHFIHFRNLPVLVGPSRKKFIGKITGDEVAADRDFTTGTVAGACVGFGADIVRVHNTKNCVKSIRMADALYRETP</sequence>
<keyword evidence="15 22" id="KW-0460">Magnesium</keyword>
<dbReference type="InterPro" id="IPR016261">
    <property type="entry name" value="Folic_acid_synth"/>
</dbReference>
<gene>
    <name evidence="24" type="ORF">LAQU0_S15e02498g</name>
</gene>
<comment type="pathway">
    <text evidence="6">Cofactor biosynthesis; tetrahydrofolate biosynthesis; 2-amino-4-hydroxy-6-hydroxymethyl-7,8-dihydropteridine diphosphate from 7,8-dihydroneopterin triphosphate: step 3/4.</text>
</comment>
<dbReference type="GO" id="GO:0046872">
    <property type="term" value="F:metal ion binding"/>
    <property type="evidence" value="ECO:0007669"/>
    <property type="project" value="UniProtKB-UniRule"/>
</dbReference>